<feature type="site" description="Lowers pKa of active site Tyr" evidence="6">
    <location>
        <position position="77"/>
    </location>
</feature>
<evidence type="ECO:0000256" key="2">
    <source>
        <dbReference type="ARBA" id="ARBA00022857"/>
    </source>
</evidence>
<dbReference type="InterPro" id="IPR036812">
    <property type="entry name" value="NAD(P)_OxRdtase_dom_sf"/>
</dbReference>
<sequence length="272" mass="31170">MSLLNETFTLKNQIKIPKIGLGTWQSSPEDAYHATKFALENGYRHVDTAAAYKNEAAVGKALRDSGVPREEIFVTTKIPAELKSYQEAVDSIKRSMAELDTEYIDLVLIHAPRPWKIMRDNPEQKKYFEENIDVWKALEEAYQSGLIKTIGVSNFDQDDLQNIFDHCDVKPMVNQIIYHIGKTNEELLQFCKDNDILVEGYSPIATGRLLDNADIKKIAENYQRSIPQLSIRYLLQKDILPLPKSVHEEYILDNAKVDFTISDEDMAFLDQL</sequence>
<dbReference type="SUPFAM" id="SSF51430">
    <property type="entry name" value="NAD(P)-linked oxidoreductase"/>
    <property type="match status" value="1"/>
</dbReference>
<feature type="active site" description="Proton donor" evidence="4">
    <location>
        <position position="52"/>
    </location>
</feature>
<evidence type="ECO:0000256" key="3">
    <source>
        <dbReference type="ARBA" id="ARBA00023002"/>
    </source>
</evidence>
<organism evidence="8 9">
    <name type="scientific">Enterococcus gallinarum</name>
    <dbReference type="NCBI Taxonomy" id="1353"/>
    <lineage>
        <taxon>Bacteria</taxon>
        <taxon>Bacillati</taxon>
        <taxon>Bacillota</taxon>
        <taxon>Bacilli</taxon>
        <taxon>Lactobacillales</taxon>
        <taxon>Enterococcaceae</taxon>
        <taxon>Enterococcus</taxon>
    </lineage>
</organism>
<protein>
    <submittedName>
        <fullName evidence="8">Oxidoreductase, aldo/keto reductase</fullName>
        <ecNumber evidence="8">1.1.1.-</ecNumber>
    </submittedName>
</protein>
<dbReference type="EMBL" id="UFYW01000001">
    <property type="protein sequence ID" value="STD81955.1"/>
    <property type="molecule type" value="Genomic_DNA"/>
</dbReference>
<dbReference type="RefSeq" id="WP_060813358.1">
    <property type="nucleotide sequence ID" value="NZ_JARPZP010000005.1"/>
</dbReference>
<dbReference type="InterPro" id="IPR018170">
    <property type="entry name" value="Aldo/ket_reductase_CS"/>
</dbReference>
<name>A0A376GZF8_ENTGA</name>
<reference evidence="8 9" key="1">
    <citation type="submission" date="2018-06" db="EMBL/GenBank/DDBJ databases">
        <authorList>
            <consortium name="Pathogen Informatics"/>
            <person name="Doyle S."/>
        </authorList>
    </citation>
    <scope>NUCLEOTIDE SEQUENCE [LARGE SCALE GENOMIC DNA]</scope>
    <source>
        <strain evidence="8 9">NCTC12360</strain>
    </source>
</reference>
<proteinExistence type="inferred from homology"/>
<evidence type="ECO:0000313" key="9">
    <source>
        <dbReference type="Proteomes" id="UP000254807"/>
    </source>
</evidence>
<accession>A0A376GZF8</accession>
<dbReference type="CDD" id="cd19071">
    <property type="entry name" value="AKR_AKR1-5-like"/>
    <property type="match status" value="1"/>
</dbReference>
<dbReference type="AlphaFoldDB" id="A0A376GZF8"/>
<dbReference type="EC" id="1.1.1.-" evidence="8"/>
<evidence type="ECO:0000259" key="7">
    <source>
        <dbReference type="Pfam" id="PF00248"/>
    </source>
</evidence>
<evidence type="ECO:0000256" key="5">
    <source>
        <dbReference type="PIRSR" id="PIRSR000097-2"/>
    </source>
</evidence>
<dbReference type="Pfam" id="PF00248">
    <property type="entry name" value="Aldo_ket_red"/>
    <property type="match status" value="1"/>
</dbReference>
<dbReference type="PROSITE" id="PS00062">
    <property type="entry name" value="ALDOKETO_REDUCTASE_2"/>
    <property type="match status" value="1"/>
</dbReference>
<evidence type="ECO:0000256" key="1">
    <source>
        <dbReference type="ARBA" id="ARBA00007905"/>
    </source>
</evidence>
<feature type="binding site" evidence="5">
    <location>
        <position position="110"/>
    </location>
    <ligand>
        <name>substrate</name>
    </ligand>
</feature>
<dbReference type="InterPro" id="IPR020471">
    <property type="entry name" value="AKR"/>
</dbReference>
<keyword evidence="9" id="KW-1185">Reference proteome</keyword>
<dbReference type="PRINTS" id="PR00069">
    <property type="entry name" value="ALDKETRDTASE"/>
</dbReference>
<keyword evidence="2" id="KW-0521">NADP</keyword>
<evidence type="ECO:0000256" key="6">
    <source>
        <dbReference type="PIRSR" id="PIRSR000097-3"/>
    </source>
</evidence>
<dbReference type="PIRSF" id="PIRSF000097">
    <property type="entry name" value="AKR"/>
    <property type="match status" value="1"/>
</dbReference>
<dbReference type="GO" id="GO:0016616">
    <property type="term" value="F:oxidoreductase activity, acting on the CH-OH group of donors, NAD or NADP as acceptor"/>
    <property type="evidence" value="ECO:0007669"/>
    <property type="project" value="UniProtKB-ARBA"/>
</dbReference>
<dbReference type="InterPro" id="IPR023210">
    <property type="entry name" value="NADP_OxRdtase_dom"/>
</dbReference>
<dbReference type="PANTHER" id="PTHR43827">
    <property type="entry name" value="2,5-DIKETO-D-GLUCONIC ACID REDUCTASE"/>
    <property type="match status" value="1"/>
</dbReference>
<dbReference type="Gene3D" id="3.20.20.100">
    <property type="entry name" value="NADP-dependent oxidoreductase domain"/>
    <property type="match status" value="1"/>
</dbReference>
<dbReference type="Proteomes" id="UP000254807">
    <property type="component" value="Unassembled WGS sequence"/>
</dbReference>
<gene>
    <name evidence="8" type="primary">yvgN_1</name>
    <name evidence="8" type="ORF">NCTC12360_00373</name>
</gene>
<feature type="domain" description="NADP-dependent oxidoreductase" evidence="7">
    <location>
        <begin position="18"/>
        <end position="271"/>
    </location>
</feature>
<dbReference type="OrthoDB" id="9804790at2"/>
<dbReference type="PANTHER" id="PTHR43827:SF3">
    <property type="entry name" value="NADP-DEPENDENT OXIDOREDUCTASE DOMAIN-CONTAINING PROTEIN"/>
    <property type="match status" value="1"/>
</dbReference>
<evidence type="ECO:0000313" key="8">
    <source>
        <dbReference type="EMBL" id="STD81955.1"/>
    </source>
</evidence>
<dbReference type="PROSITE" id="PS00798">
    <property type="entry name" value="ALDOKETO_REDUCTASE_1"/>
    <property type="match status" value="1"/>
</dbReference>
<evidence type="ECO:0000256" key="4">
    <source>
        <dbReference type="PIRSR" id="PIRSR000097-1"/>
    </source>
</evidence>
<keyword evidence="3 8" id="KW-0560">Oxidoreductase</keyword>
<comment type="similarity">
    <text evidence="1">Belongs to the aldo/keto reductase family.</text>
</comment>
<dbReference type="FunFam" id="3.20.20.100:FF:000002">
    <property type="entry name" value="2,5-diketo-D-gluconic acid reductase A"/>
    <property type="match status" value="1"/>
</dbReference>